<comment type="caution">
    <text evidence="2">The sequence shown here is derived from an EMBL/GenBank/DDBJ whole genome shotgun (WGS) entry which is preliminary data.</text>
</comment>
<reference evidence="2 3" key="1">
    <citation type="submission" date="2019-08" db="EMBL/GenBank/DDBJ databases">
        <authorList>
            <person name="Vazquez-Campos X."/>
        </authorList>
    </citation>
    <scope>NUCLEOTIDE SEQUENCE [LARGE SCALE GENOMIC DNA]</scope>
    <source>
        <strain evidence="2">LFW-283_2</strain>
    </source>
</reference>
<dbReference type="PANTHER" id="PTHR47561">
    <property type="entry name" value="POLYSACCHARIDE DEACETYLASE FAMILY PROTEIN (AFU_ORTHOLOGUE AFUA_6G05030)"/>
    <property type="match status" value="1"/>
</dbReference>
<dbReference type="EMBL" id="CABMJJ010000009">
    <property type="protein sequence ID" value="VVC04495.1"/>
    <property type="molecule type" value="Genomic_DNA"/>
</dbReference>
<dbReference type="PANTHER" id="PTHR47561:SF1">
    <property type="entry name" value="POLYSACCHARIDE DEACETYLASE FAMILY PROTEIN (AFU_ORTHOLOGUE AFUA_6G05030)"/>
    <property type="match status" value="1"/>
</dbReference>
<evidence type="ECO:0000313" key="3">
    <source>
        <dbReference type="Proteomes" id="UP000789941"/>
    </source>
</evidence>
<dbReference type="Gene3D" id="3.20.20.370">
    <property type="entry name" value="Glycoside hydrolase/deacetylase"/>
    <property type="match status" value="1"/>
</dbReference>
<evidence type="ECO:0000259" key="1">
    <source>
        <dbReference type="Pfam" id="PF01522"/>
    </source>
</evidence>
<dbReference type="SUPFAM" id="SSF88713">
    <property type="entry name" value="Glycoside hydrolase/deacetylase"/>
    <property type="match status" value="1"/>
</dbReference>
<feature type="domain" description="NodB homology" evidence="1">
    <location>
        <begin position="59"/>
        <end position="180"/>
    </location>
</feature>
<dbReference type="Pfam" id="PF01522">
    <property type="entry name" value="Polysacc_deac_1"/>
    <property type="match status" value="1"/>
</dbReference>
<dbReference type="InterPro" id="IPR011330">
    <property type="entry name" value="Glyco_hydro/deAcase_b/a-brl"/>
</dbReference>
<dbReference type="GO" id="GO:0016810">
    <property type="term" value="F:hydrolase activity, acting on carbon-nitrogen (but not peptide) bonds"/>
    <property type="evidence" value="ECO:0007669"/>
    <property type="project" value="InterPro"/>
</dbReference>
<sequence>MNSILHPFLFLFDPRLPIYFPINLLKWHEMSSQLDTISLPEKPGLNFYFTVDVEYDYGSGSSGRSKFVKPFLEKIRPLLSEYGINSTFFVQGNLVESHQEILRKLSMDHEIGLHGYAHEPWGSSWFVKYQVPSISERNNLLERSLLAFKRAGLSPPKSFRAPNMVLDEKSRSLLIKHNFQVDSSYPSYFGGNSILTKYDNLLEVPVSVDPKPFFSRFGIAHYNVFNTYNIATNRFIGGPVEAVKRLIRLQLFHKQKPSLVFLCHPWEFFDIEDQVDEKLFGYSSSKNFRVLETILTELKKTFKLTSISLSKLNSSD</sequence>
<organism evidence="2 3">
    <name type="scientific">Candidatus Bilamarchaeum dharawalense</name>
    <dbReference type="NCBI Taxonomy" id="2885759"/>
    <lineage>
        <taxon>Archaea</taxon>
        <taxon>Candidatus Micrarchaeota</taxon>
        <taxon>Candidatus Micrarchaeia</taxon>
        <taxon>Candidatus Anstonellales</taxon>
        <taxon>Candidatus Bilamarchaeaceae</taxon>
        <taxon>Candidatus Bilamarchaeum</taxon>
    </lineage>
</organism>
<gene>
    <name evidence="2" type="ORF">LFW2832_00984</name>
</gene>
<dbReference type="InterPro" id="IPR002509">
    <property type="entry name" value="NODB_dom"/>
</dbReference>
<accession>A0A5E4LQX0</accession>
<dbReference type="AlphaFoldDB" id="A0A5E4LQX0"/>
<protein>
    <submittedName>
        <fullName evidence="2">Polysaccharide deacetylase</fullName>
    </submittedName>
</protein>
<evidence type="ECO:0000313" key="2">
    <source>
        <dbReference type="EMBL" id="VVC04495.1"/>
    </source>
</evidence>
<proteinExistence type="predicted"/>
<dbReference type="GO" id="GO:0005975">
    <property type="term" value="P:carbohydrate metabolic process"/>
    <property type="evidence" value="ECO:0007669"/>
    <property type="project" value="InterPro"/>
</dbReference>
<name>A0A5E4LQX0_9ARCH</name>
<dbReference type="Proteomes" id="UP000789941">
    <property type="component" value="Unassembled WGS sequence"/>
</dbReference>